<dbReference type="Proteomes" id="UP000695802">
    <property type="component" value="Unassembled WGS sequence"/>
</dbReference>
<name>A0ABS3B367_9XANT</name>
<gene>
    <name evidence="2" type="ORF">JR064_12915</name>
</gene>
<keyword evidence="3" id="KW-1185">Reference proteome</keyword>
<feature type="region of interest" description="Disordered" evidence="1">
    <location>
        <begin position="1"/>
        <end position="28"/>
    </location>
</feature>
<organism evidence="2 3">
    <name type="scientific">Xanthomonas bonasiae</name>
    <dbReference type="NCBI Taxonomy" id="2810351"/>
    <lineage>
        <taxon>Bacteria</taxon>
        <taxon>Pseudomonadati</taxon>
        <taxon>Pseudomonadota</taxon>
        <taxon>Gammaproteobacteria</taxon>
        <taxon>Lysobacterales</taxon>
        <taxon>Lysobacteraceae</taxon>
        <taxon>Xanthomonas</taxon>
    </lineage>
</organism>
<evidence type="ECO:0000256" key="1">
    <source>
        <dbReference type="SAM" id="MobiDB-lite"/>
    </source>
</evidence>
<reference evidence="2 3" key="1">
    <citation type="submission" date="2021-02" db="EMBL/GenBank/DDBJ databases">
        <title>Taxonomically Unique Crown Gall-Associated Xanthomonas Stains Have Deficiency in Virulence Repertories.</title>
        <authorList>
            <person name="Mafakheri H."/>
            <person name="Taghavi S.M."/>
            <person name="Dimkic I."/>
            <person name="Nemanja K."/>
            <person name="Osdaghi E."/>
        </authorList>
    </citation>
    <scope>NUCLEOTIDE SEQUENCE [LARGE SCALE GENOMIC DNA]</scope>
    <source>
        <strain evidence="2 3">FX4</strain>
    </source>
</reference>
<dbReference type="EMBL" id="JAFIWB010000013">
    <property type="protein sequence ID" value="MBN6103069.1"/>
    <property type="molecule type" value="Genomic_DNA"/>
</dbReference>
<sequence>MTSPSQPRRRHDPAVCGVPESVSHEGEAVSGFAEQSVLGEMSPRQGQEAFVARGLASRAKARRSGVYVEAKDVLAALQSRLDLARKG</sequence>
<protein>
    <recommendedName>
        <fullName evidence="4">Prevent-host-death protein</fullName>
    </recommendedName>
</protein>
<comment type="caution">
    <text evidence="2">The sequence shown here is derived from an EMBL/GenBank/DDBJ whole genome shotgun (WGS) entry which is preliminary data.</text>
</comment>
<accession>A0ABS3B367</accession>
<evidence type="ECO:0008006" key="4">
    <source>
        <dbReference type="Google" id="ProtNLM"/>
    </source>
</evidence>
<evidence type="ECO:0000313" key="3">
    <source>
        <dbReference type="Proteomes" id="UP000695802"/>
    </source>
</evidence>
<evidence type="ECO:0000313" key="2">
    <source>
        <dbReference type="EMBL" id="MBN6103069.1"/>
    </source>
</evidence>
<proteinExistence type="predicted"/>
<dbReference type="RefSeq" id="WP_185820752.1">
    <property type="nucleotide sequence ID" value="NZ_JAFIWB010000013.1"/>
</dbReference>